<protein>
    <submittedName>
        <fullName evidence="1">Phage tail protein</fullName>
    </submittedName>
</protein>
<dbReference type="PANTHER" id="PTHR38009:SF1">
    <property type="entry name" value="CONSERVED HYPOTHETICAL PHAGE TAIL PROTEIN"/>
    <property type="match status" value="1"/>
</dbReference>
<proteinExistence type="predicted"/>
<dbReference type="InterPro" id="IPR011747">
    <property type="entry name" value="CHP02241"/>
</dbReference>
<dbReference type="KEGG" id="gso:PH603_12975"/>
<dbReference type="EMBL" id="CP116805">
    <property type="protein sequence ID" value="WCL53452.1"/>
    <property type="molecule type" value="Genomic_DNA"/>
</dbReference>
<dbReference type="NCBIfam" id="TIGR02241">
    <property type="entry name" value="conserved hypothetical phage tail region protein"/>
    <property type="match status" value="1"/>
</dbReference>
<dbReference type="Pfam" id="PF06841">
    <property type="entry name" value="Phage_T4_gp19"/>
    <property type="match status" value="1"/>
</dbReference>
<evidence type="ECO:0000313" key="2">
    <source>
        <dbReference type="Proteomes" id="UP001217500"/>
    </source>
</evidence>
<dbReference type="AlphaFoldDB" id="A0AAE9XNT5"/>
<keyword evidence="2" id="KW-1185">Reference proteome</keyword>
<name>A0AAE9XNT5_9PROT</name>
<accession>A0AAE9XNT5</accession>
<gene>
    <name evidence="1" type="ORF">PH603_12975</name>
</gene>
<sequence length="152" mass="16776">MASSSDPLPGFYFSVEFAALPTPDRDMCFQEVSGLEAKIDYEEIKAGGQNTEALFVPKPVGFGTLSLKRSLTTSSAFVTWVEAALSMFRFVPVDLLVCLKNQKGNPVVAWYVAGCLPTSWTSTGIDATKSDLVIETLDMKYRYFRRLTPLLS</sequence>
<organism evidence="1 2">
    <name type="scientific">Gimibacter soli</name>
    <dbReference type="NCBI Taxonomy" id="3024400"/>
    <lineage>
        <taxon>Bacteria</taxon>
        <taxon>Pseudomonadati</taxon>
        <taxon>Pseudomonadota</taxon>
        <taxon>Alphaproteobacteria</taxon>
        <taxon>Kordiimonadales</taxon>
        <taxon>Temperatibacteraceae</taxon>
        <taxon>Gimibacter</taxon>
    </lineage>
</organism>
<dbReference type="GO" id="GO:0005198">
    <property type="term" value="F:structural molecule activity"/>
    <property type="evidence" value="ECO:0007669"/>
    <property type="project" value="InterPro"/>
</dbReference>
<dbReference type="Proteomes" id="UP001217500">
    <property type="component" value="Chromosome"/>
</dbReference>
<dbReference type="InterPro" id="IPR010667">
    <property type="entry name" value="Phage_T4_Gp19"/>
</dbReference>
<dbReference type="RefSeq" id="WP_289502964.1">
    <property type="nucleotide sequence ID" value="NZ_CP116805.1"/>
</dbReference>
<reference evidence="1" key="1">
    <citation type="submission" date="2023-01" db="EMBL/GenBank/DDBJ databases">
        <title>The genome sequence of Kordiimonadaceae bacterium 6D33.</title>
        <authorList>
            <person name="Liu Y."/>
        </authorList>
    </citation>
    <scope>NUCLEOTIDE SEQUENCE</scope>
    <source>
        <strain evidence="1">6D33</strain>
    </source>
</reference>
<evidence type="ECO:0000313" key="1">
    <source>
        <dbReference type="EMBL" id="WCL53452.1"/>
    </source>
</evidence>
<dbReference type="PANTHER" id="PTHR38009">
    <property type="entry name" value="CONSERVED HYPOTHETICAL PHAGE TAIL PROTEIN"/>
    <property type="match status" value="1"/>
</dbReference>